<dbReference type="Gene3D" id="1.10.10.10">
    <property type="entry name" value="Winged helix-like DNA-binding domain superfamily/Winged helix DNA-binding domain"/>
    <property type="match status" value="1"/>
</dbReference>
<reference evidence="7" key="1">
    <citation type="submission" date="2024-03" db="EMBL/GenBank/DDBJ databases">
        <title>Human intestinal bacterial collection.</title>
        <authorList>
            <person name="Pauvert C."/>
            <person name="Hitch T.C.A."/>
            <person name="Clavel T."/>
        </authorList>
    </citation>
    <scope>NUCLEOTIDE SEQUENCE [LARGE SCALE GENOMIC DNA]</scope>
    <source>
        <strain evidence="7">CLA-AA-H89B</strain>
    </source>
</reference>
<accession>A0ABV1H4L7</accession>
<dbReference type="InterPro" id="IPR043135">
    <property type="entry name" value="Fur_C"/>
</dbReference>
<dbReference type="EMBL" id="JBBMFS010000004">
    <property type="protein sequence ID" value="MEQ2554616.1"/>
    <property type="molecule type" value="Genomic_DNA"/>
</dbReference>
<evidence type="ECO:0000313" key="7">
    <source>
        <dbReference type="EMBL" id="MEQ2554616.1"/>
    </source>
</evidence>
<dbReference type="Gene3D" id="3.30.1490.190">
    <property type="match status" value="1"/>
</dbReference>
<evidence type="ECO:0000256" key="3">
    <source>
        <dbReference type="ARBA" id="ARBA00022833"/>
    </source>
</evidence>
<comment type="caution">
    <text evidence="7">The sequence shown here is derived from an EMBL/GenBank/DDBJ whole genome shotgun (WGS) entry which is preliminary data.</text>
</comment>
<keyword evidence="8" id="KW-1185">Reference proteome</keyword>
<sequence length="145" mass="16899">MQNGYKTKSRSYIMEFFTAHKEQIVSAADIHHYLEENGKQVNLATIYRNLDKMTDEGILLKYKTAKDEHAVYQYTDGHPECHEHLHLQCVRCGRVIHLECGFMKDIRAHLEEHHGFALECSSSVLYGMCRECKEMESGSHEKNHE</sequence>
<dbReference type="InterPro" id="IPR036388">
    <property type="entry name" value="WH-like_DNA-bd_sf"/>
</dbReference>
<dbReference type="PANTHER" id="PTHR33202:SF7">
    <property type="entry name" value="FERRIC UPTAKE REGULATION PROTEIN"/>
    <property type="match status" value="1"/>
</dbReference>
<evidence type="ECO:0000313" key="8">
    <source>
        <dbReference type="Proteomes" id="UP001546774"/>
    </source>
</evidence>
<evidence type="ECO:0000256" key="4">
    <source>
        <dbReference type="ARBA" id="ARBA00023015"/>
    </source>
</evidence>
<evidence type="ECO:0000256" key="5">
    <source>
        <dbReference type="ARBA" id="ARBA00023125"/>
    </source>
</evidence>
<keyword evidence="2" id="KW-0678">Repressor</keyword>
<keyword evidence="3" id="KW-0862">Zinc</keyword>
<dbReference type="SUPFAM" id="SSF46785">
    <property type="entry name" value="Winged helix' DNA-binding domain"/>
    <property type="match status" value="1"/>
</dbReference>
<dbReference type="Pfam" id="PF01475">
    <property type="entry name" value="FUR"/>
    <property type="match status" value="1"/>
</dbReference>
<evidence type="ECO:0000256" key="1">
    <source>
        <dbReference type="ARBA" id="ARBA00007957"/>
    </source>
</evidence>
<dbReference type="InterPro" id="IPR036390">
    <property type="entry name" value="WH_DNA-bd_sf"/>
</dbReference>
<keyword evidence="6" id="KW-0804">Transcription</keyword>
<dbReference type="CDD" id="cd07153">
    <property type="entry name" value="Fur_like"/>
    <property type="match status" value="1"/>
</dbReference>
<keyword evidence="4" id="KW-0805">Transcription regulation</keyword>
<name>A0ABV1H4L7_9FIRM</name>
<gene>
    <name evidence="7" type="ORF">WMO37_06215</name>
</gene>
<evidence type="ECO:0000256" key="2">
    <source>
        <dbReference type="ARBA" id="ARBA00022491"/>
    </source>
</evidence>
<proteinExistence type="inferred from homology"/>
<comment type="similarity">
    <text evidence="1">Belongs to the Fur family.</text>
</comment>
<keyword evidence="5" id="KW-0238">DNA-binding</keyword>
<organism evidence="7 8">
    <name type="scientific">Lachnospira intestinalis</name>
    <dbReference type="NCBI Taxonomy" id="3133158"/>
    <lineage>
        <taxon>Bacteria</taxon>
        <taxon>Bacillati</taxon>
        <taxon>Bacillota</taxon>
        <taxon>Clostridia</taxon>
        <taxon>Lachnospirales</taxon>
        <taxon>Lachnospiraceae</taxon>
        <taxon>Lachnospira</taxon>
    </lineage>
</organism>
<evidence type="ECO:0000256" key="6">
    <source>
        <dbReference type="ARBA" id="ARBA00023163"/>
    </source>
</evidence>
<dbReference type="Proteomes" id="UP001546774">
    <property type="component" value="Unassembled WGS sequence"/>
</dbReference>
<dbReference type="PANTHER" id="PTHR33202">
    <property type="entry name" value="ZINC UPTAKE REGULATION PROTEIN"/>
    <property type="match status" value="1"/>
</dbReference>
<protein>
    <submittedName>
        <fullName evidence="7">Transcriptional repressor</fullName>
    </submittedName>
</protein>
<dbReference type="InterPro" id="IPR002481">
    <property type="entry name" value="FUR"/>
</dbReference>